<keyword evidence="1" id="KW-0812">Transmembrane</keyword>
<keyword evidence="1" id="KW-1133">Transmembrane helix</keyword>
<name>A0A9Q0EN83_9TELE</name>
<accession>A0A9Q0EN83</accession>
<keyword evidence="3" id="KW-1185">Reference proteome</keyword>
<protein>
    <submittedName>
        <fullName evidence="2">Uncharacterized protein</fullName>
    </submittedName>
</protein>
<organism evidence="2 3">
    <name type="scientific">Muraenolepis orangiensis</name>
    <name type="common">Patagonian moray cod</name>
    <dbReference type="NCBI Taxonomy" id="630683"/>
    <lineage>
        <taxon>Eukaryota</taxon>
        <taxon>Metazoa</taxon>
        <taxon>Chordata</taxon>
        <taxon>Craniata</taxon>
        <taxon>Vertebrata</taxon>
        <taxon>Euteleostomi</taxon>
        <taxon>Actinopterygii</taxon>
        <taxon>Neopterygii</taxon>
        <taxon>Teleostei</taxon>
        <taxon>Neoteleostei</taxon>
        <taxon>Acanthomorphata</taxon>
        <taxon>Zeiogadaria</taxon>
        <taxon>Gadariae</taxon>
        <taxon>Gadiformes</taxon>
        <taxon>Muraenolepidoidei</taxon>
        <taxon>Muraenolepididae</taxon>
        <taxon>Muraenolepis</taxon>
    </lineage>
</organism>
<dbReference type="OrthoDB" id="8964326at2759"/>
<dbReference type="EMBL" id="JANIIK010000038">
    <property type="protein sequence ID" value="KAJ3610289.1"/>
    <property type="molecule type" value="Genomic_DNA"/>
</dbReference>
<feature type="transmembrane region" description="Helical" evidence="1">
    <location>
        <begin position="39"/>
        <end position="59"/>
    </location>
</feature>
<dbReference type="AlphaFoldDB" id="A0A9Q0EN83"/>
<proteinExistence type="predicted"/>
<dbReference type="Proteomes" id="UP001148018">
    <property type="component" value="Unassembled WGS sequence"/>
</dbReference>
<reference evidence="2" key="1">
    <citation type="submission" date="2022-07" db="EMBL/GenBank/DDBJ databases">
        <title>Chromosome-level genome of Muraenolepis orangiensis.</title>
        <authorList>
            <person name="Kim J."/>
        </authorList>
    </citation>
    <scope>NUCLEOTIDE SEQUENCE</scope>
    <source>
        <strain evidence="2">KU_S4_2022</strain>
        <tissue evidence="2">Muscle</tissue>
    </source>
</reference>
<evidence type="ECO:0000313" key="2">
    <source>
        <dbReference type="EMBL" id="KAJ3610289.1"/>
    </source>
</evidence>
<gene>
    <name evidence="2" type="ORF">NHX12_022382</name>
</gene>
<evidence type="ECO:0000313" key="3">
    <source>
        <dbReference type="Proteomes" id="UP001148018"/>
    </source>
</evidence>
<evidence type="ECO:0000256" key="1">
    <source>
        <dbReference type="SAM" id="Phobius"/>
    </source>
</evidence>
<comment type="caution">
    <text evidence="2">The sequence shown here is derived from an EMBL/GenBank/DDBJ whole genome shotgun (WGS) entry which is preliminary data.</text>
</comment>
<sequence length="137" mass="15419">MADGQQQWKSTSGHEARRRTCYAEQDACERPLWRTLGSGLTLCVALSLLSLGVCTAVFLRTSELQSRISSLEQQRGVSGWMSPEQVDPVWLARLDSILEEKLAARLPKTREARDVAHNCLCPPEEETWRLDDGHVIL</sequence>
<keyword evidence="1" id="KW-0472">Membrane</keyword>